<evidence type="ECO:0000313" key="3">
    <source>
        <dbReference type="Proteomes" id="UP000077202"/>
    </source>
</evidence>
<dbReference type="AlphaFoldDB" id="A0A176W0M9"/>
<reference evidence="2" key="1">
    <citation type="submission" date="2016-03" db="EMBL/GenBank/DDBJ databases">
        <title>Mechanisms controlling the formation of the plant cell surface in tip-growing cells are functionally conserved among land plants.</title>
        <authorList>
            <person name="Honkanen S."/>
            <person name="Jones V.A."/>
            <person name="Morieri G."/>
            <person name="Champion C."/>
            <person name="Hetherington A.J."/>
            <person name="Kelly S."/>
            <person name="Saint-Marcoux D."/>
            <person name="Proust H."/>
            <person name="Prescott H."/>
            <person name="Dolan L."/>
        </authorList>
    </citation>
    <scope>NUCLEOTIDE SEQUENCE [LARGE SCALE GENOMIC DNA]</scope>
    <source>
        <tissue evidence="2">Whole gametophyte</tissue>
    </source>
</reference>
<dbReference type="EMBL" id="LVLJ01002146">
    <property type="protein sequence ID" value="OAE26628.1"/>
    <property type="molecule type" value="Genomic_DNA"/>
</dbReference>
<sequence>MSAAAAGASAAALRVLVASRPPRSPCVLEATSARRSRSCVRVNRDAGVARNEGLRNESLKFPSCFQKFLLFAPSCFEPALVNSAFLLCSSSGGGNADYGPTLGFLVLGRSQVWNRNDGKVSRPTSDMKARHARAARPFSCSPRSPAFSFFGKQHRDKLRLAHTVGAPGHRHGSRRP</sequence>
<feature type="compositionally biased region" description="Basic and acidic residues" evidence="1">
    <location>
        <begin position="117"/>
        <end position="129"/>
    </location>
</feature>
<dbReference type="Proteomes" id="UP000077202">
    <property type="component" value="Unassembled WGS sequence"/>
</dbReference>
<evidence type="ECO:0000256" key="1">
    <source>
        <dbReference type="SAM" id="MobiDB-lite"/>
    </source>
</evidence>
<name>A0A176W0M9_MARPO</name>
<gene>
    <name evidence="2" type="ORF">AXG93_4542s1490</name>
</gene>
<proteinExistence type="predicted"/>
<protein>
    <submittedName>
        <fullName evidence="2">Uncharacterized protein</fullName>
    </submittedName>
</protein>
<organism evidence="2 3">
    <name type="scientific">Marchantia polymorpha subsp. ruderalis</name>
    <dbReference type="NCBI Taxonomy" id="1480154"/>
    <lineage>
        <taxon>Eukaryota</taxon>
        <taxon>Viridiplantae</taxon>
        <taxon>Streptophyta</taxon>
        <taxon>Embryophyta</taxon>
        <taxon>Marchantiophyta</taxon>
        <taxon>Marchantiopsida</taxon>
        <taxon>Marchantiidae</taxon>
        <taxon>Marchantiales</taxon>
        <taxon>Marchantiaceae</taxon>
        <taxon>Marchantia</taxon>
    </lineage>
</organism>
<evidence type="ECO:0000313" key="2">
    <source>
        <dbReference type="EMBL" id="OAE26628.1"/>
    </source>
</evidence>
<keyword evidence="3" id="KW-1185">Reference proteome</keyword>
<comment type="caution">
    <text evidence="2">The sequence shown here is derived from an EMBL/GenBank/DDBJ whole genome shotgun (WGS) entry which is preliminary data.</text>
</comment>
<feature type="region of interest" description="Disordered" evidence="1">
    <location>
        <begin position="117"/>
        <end position="139"/>
    </location>
</feature>
<accession>A0A176W0M9</accession>